<name>A0A6P8NIA0_GEOSA</name>
<evidence type="ECO:0000256" key="4">
    <source>
        <dbReference type="PROSITE-ProRule" id="PRU00332"/>
    </source>
</evidence>
<dbReference type="SMART" id="SM00715">
    <property type="entry name" value="LA"/>
    <property type="match status" value="1"/>
</dbReference>
<feature type="compositionally biased region" description="Polar residues" evidence="5">
    <location>
        <begin position="460"/>
        <end position="491"/>
    </location>
</feature>
<dbReference type="InterPro" id="IPR035979">
    <property type="entry name" value="RBD_domain_sf"/>
</dbReference>
<evidence type="ECO:0000313" key="10">
    <source>
        <dbReference type="RefSeq" id="XP_033775657.1"/>
    </source>
</evidence>
<dbReference type="SUPFAM" id="SSF46785">
    <property type="entry name" value="Winged helix' DNA-binding domain"/>
    <property type="match status" value="1"/>
</dbReference>
<dbReference type="InterPro" id="IPR036390">
    <property type="entry name" value="WH_DNA-bd_sf"/>
</dbReference>
<organism evidence="9 10">
    <name type="scientific">Geotrypetes seraphini</name>
    <name type="common">Gaboon caecilian</name>
    <name type="synonym">Caecilia seraphini</name>
    <dbReference type="NCBI Taxonomy" id="260995"/>
    <lineage>
        <taxon>Eukaryota</taxon>
        <taxon>Metazoa</taxon>
        <taxon>Chordata</taxon>
        <taxon>Craniata</taxon>
        <taxon>Vertebrata</taxon>
        <taxon>Euteleostomi</taxon>
        <taxon>Amphibia</taxon>
        <taxon>Gymnophiona</taxon>
        <taxon>Geotrypetes</taxon>
    </lineage>
</organism>
<dbReference type="OrthoDB" id="435402at2759"/>
<evidence type="ECO:0000256" key="2">
    <source>
        <dbReference type="ARBA" id="ARBA00022884"/>
    </source>
</evidence>
<dbReference type="PRINTS" id="PR00302">
    <property type="entry name" value="LUPUSLA"/>
</dbReference>
<evidence type="ECO:0000313" key="9">
    <source>
        <dbReference type="Proteomes" id="UP000515159"/>
    </source>
</evidence>
<evidence type="ECO:0000256" key="1">
    <source>
        <dbReference type="ARBA" id="ARBA00004123"/>
    </source>
</evidence>
<evidence type="ECO:0000259" key="7">
    <source>
        <dbReference type="PROSITE" id="PS50961"/>
    </source>
</evidence>
<dbReference type="GO" id="GO:0003729">
    <property type="term" value="F:mRNA binding"/>
    <property type="evidence" value="ECO:0007669"/>
    <property type="project" value="TreeGrafter"/>
</dbReference>
<dbReference type="Pfam" id="PF12901">
    <property type="entry name" value="SUZ-C"/>
    <property type="match status" value="1"/>
</dbReference>
<dbReference type="Proteomes" id="UP000515159">
    <property type="component" value="Chromosome 14"/>
</dbReference>
<accession>A0A6P8NIA0</accession>
<protein>
    <submittedName>
        <fullName evidence="10">La-related protein 6 isoform X1</fullName>
    </submittedName>
</protein>
<gene>
    <name evidence="10" type="primary">LARP6</name>
</gene>
<dbReference type="SUPFAM" id="SSF54928">
    <property type="entry name" value="RNA-binding domain, RBD"/>
    <property type="match status" value="1"/>
</dbReference>
<dbReference type="PANTHER" id="PTHR22792">
    <property type="entry name" value="LUPUS LA PROTEIN-RELATED"/>
    <property type="match status" value="1"/>
</dbReference>
<dbReference type="InterPro" id="IPR012677">
    <property type="entry name" value="Nucleotide-bd_a/b_plait_sf"/>
</dbReference>
<dbReference type="Gene3D" id="1.10.10.10">
    <property type="entry name" value="Winged helix-like DNA-binding domain superfamily/Winged helix DNA-binding domain"/>
    <property type="match status" value="1"/>
</dbReference>
<keyword evidence="6" id="KW-0732">Signal</keyword>
<feature type="domain" description="HTH La-type RNA-binding" evidence="7">
    <location>
        <begin position="191"/>
        <end position="282"/>
    </location>
</feature>
<proteinExistence type="predicted"/>
<dbReference type="KEGG" id="gsh:117348086"/>
<dbReference type="GeneID" id="117348086"/>
<evidence type="ECO:0000256" key="5">
    <source>
        <dbReference type="SAM" id="MobiDB-lite"/>
    </source>
</evidence>
<feature type="signal peptide" evidence="6">
    <location>
        <begin position="1"/>
        <end position="22"/>
    </location>
</feature>
<dbReference type="CTD" id="55323"/>
<feature type="region of interest" description="Disordered" evidence="5">
    <location>
        <begin position="402"/>
        <end position="491"/>
    </location>
</feature>
<dbReference type="FunFam" id="1.10.10.10:FF:000158">
    <property type="entry name" value="La ribonucleoprotein domain family member 7"/>
    <property type="match status" value="1"/>
</dbReference>
<keyword evidence="9" id="KW-1185">Reference proteome</keyword>
<dbReference type="Pfam" id="PF05383">
    <property type="entry name" value="La"/>
    <property type="match status" value="1"/>
</dbReference>
<keyword evidence="3" id="KW-0539">Nucleus</keyword>
<sequence length="590" mass="65210">MHALLKLSLRCWLFLLPLPVQDLLWAGQPSSNPRARNNGRAVAARRKGSAGGMLQSLLWAVVWRWLGRALGALLLPRSLRSHGPKSPEPMAAAVVEESRVARVIMPQPEVAGSGCAALRLDEPAASAACPGVARVQITVAIEEVEEDQIQLPYAAEGGSCSEDDSGRCDRHSGAVTSGGENDADDLDQDWKPPEQELIQKLVAQTEYYFSDENLEKDAFLLKHVRRNKMGYVSVKLLTSFKKVKHFSRDWRTTAYALRYSDTLELNEEGTKIRRKTPVPVFPSENLPSKMLLVYDLHLLPEIQSVNKMQDNGGKQEKLFEHLLKIFGNFGVITSLRILKPGRDLPADVKRFSSRYAPIGTKECAVVEFDEVEAAIKAQESMGTEKENETGMKVILIGVKPPKKKVLKDRNRDEPNKNVHKNKSLNKRVEELQCGGDESPVYSSSDPDSNPTSPMMDRKYTTANKLSPSTYQSNHLSPNDSPRTSPWNSPSVQHKVLKLSPLAEDGIVPELSRKSTDYSSDSSVTPSGSPWVQRRRAQTVTCDRSPAGSPMLGRKMQNADGLPPGVLRLPKGPDGTKGFHNGRDNRAVQNS</sequence>
<dbReference type="FunCoup" id="A0A6P8NIA0">
    <property type="interactions" value="54"/>
</dbReference>
<keyword evidence="2 4" id="KW-0694">RNA-binding</keyword>
<feature type="region of interest" description="Disordered" evidence="5">
    <location>
        <begin position="156"/>
        <end position="188"/>
    </location>
</feature>
<dbReference type="GO" id="GO:0005634">
    <property type="term" value="C:nucleus"/>
    <property type="evidence" value="ECO:0007669"/>
    <property type="project" value="UniProtKB-SubCell"/>
</dbReference>
<feature type="compositionally biased region" description="Basic and acidic residues" evidence="5">
    <location>
        <begin position="407"/>
        <end position="416"/>
    </location>
</feature>
<dbReference type="PROSITE" id="PS51938">
    <property type="entry name" value="SUZ_C"/>
    <property type="match status" value="1"/>
</dbReference>
<feature type="compositionally biased region" description="Basic and acidic residues" evidence="5">
    <location>
        <begin position="580"/>
        <end position="590"/>
    </location>
</feature>
<dbReference type="InterPro" id="IPR034880">
    <property type="entry name" value="LARP6_RRM"/>
</dbReference>
<feature type="compositionally biased region" description="Low complexity" evidence="5">
    <location>
        <begin position="442"/>
        <end position="454"/>
    </location>
</feature>
<evidence type="ECO:0000256" key="6">
    <source>
        <dbReference type="SAM" id="SignalP"/>
    </source>
</evidence>
<dbReference type="CDD" id="cd12289">
    <property type="entry name" value="RRM_LARP6"/>
    <property type="match status" value="1"/>
</dbReference>
<dbReference type="PANTHER" id="PTHR22792:SF71">
    <property type="entry name" value="LA-RELATED PROTEIN 6"/>
    <property type="match status" value="1"/>
</dbReference>
<feature type="chain" id="PRO_5027605183" evidence="6">
    <location>
        <begin position="23"/>
        <end position="590"/>
    </location>
</feature>
<dbReference type="InterPro" id="IPR024642">
    <property type="entry name" value="SUZ-C"/>
</dbReference>
<reference evidence="10" key="1">
    <citation type="submission" date="2025-08" db="UniProtKB">
        <authorList>
            <consortium name="RefSeq"/>
        </authorList>
    </citation>
    <scope>IDENTIFICATION</scope>
</reference>
<dbReference type="InterPro" id="IPR045180">
    <property type="entry name" value="La_dom_prot"/>
</dbReference>
<dbReference type="Gene3D" id="3.30.70.330">
    <property type="match status" value="1"/>
</dbReference>
<dbReference type="AlphaFoldDB" id="A0A6P8NIA0"/>
<feature type="domain" description="SUZ-C" evidence="8">
    <location>
        <begin position="525"/>
        <end position="582"/>
    </location>
</feature>
<dbReference type="InterPro" id="IPR006630">
    <property type="entry name" value="La_HTH"/>
</dbReference>
<dbReference type="GO" id="GO:1990904">
    <property type="term" value="C:ribonucleoprotein complex"/>
    <property type="evidence" value="ECO:0007669"/>
    <property type="project" value="InterPro"/>
</dbReference>
<dbReference type="PROSITE" id="PS50961">
    <property type="entry name" value="HTH_LA"/>
    <property type="match status" value="1"/>
</dbReference>
<dbReference type="RefSeq" id="XP_033775657.1">
    <property type="nucleotide sequence ID" value="XM_033919766.1"/>
</dbReference>
<dbReference type="InterPro" id="IPR036388">
    <property type="entry name" value="WH-like_DNA-bd_sf"/>
</dbReference>
<comment type="subcellular location">
    <subcellularLocation>
        <location evidence="1">Nucleus</location>
    </subcellularLocation>
</comment>
<feature type="region of interest" description="Disordered" evidence="5">
    <location>
        <begin position="511"/>
        <end position="590"/>
    </location>
</feature>
<dbReference type="CDD" id="cd08033">
    <property type="entry name" value="LARP_6"/>
    <property type="match status" value="1"/>
</dbReference>
<dbReference type="GO" id="GO:0006396">
    <property type="term" value="P:RNA processing"/>
    <property type="evidence" value="ECO:0007669"/>
    <property type="project" value="InterPro"/>
</dbReference>
<feature type="compositionally biased region" description="Low complexity" evidence="5">
    <location>
        <begin position="516"/>
        <end position="529"/>
    </location>
</feature>
<dbReference type="InterPro" id="IPR002344">
    <property type="entry name" value="Lupus_La"/>
</dbReference>
<evidence type="ECO:0000259" key="8">
    <source>
        <dbReference type="PROSITE" id="PS51938"/>
    </source>
</evidence>
<dbReference type="InParanoid" id="A0A6P8NIA0"/>
<evidence type="ECO:0000256" key="3">
    <source>
        <dbReference type="ARBA" id="ARBA00023242"/>
    </source>
</evidence>